<dbReference type="AlphaFoldDB" id="A0AAD6YFG4"/>
<keyword evidence="3" id="KW-1185">Reference proteome</keyword>
<sequence length="154" mass="17531">MVACPTVLAPTSDAGHRPAHAAHHRPCPLRPHRCGLTPLFNSPPTAYLELQVMKRHSKGMGKGAQGYSKPVNFVCERETKWATPAQTDEELQTEHKEDRCRDEEALFRNRARRYELRERSWILALERTIARQCATAEAKARDRVEIARVARHVG</sequence>
<organism evidence="2 3">
    <name type="scientific">Mycena pura</name>
    <dbReference type="NCBI Taxonomy" id="153505"/>
    <lineage>
        <taxon>Eukaryota</taxon>
        <taxon>Fungi</taxon>
        <taxon>Dikarya</taxon>
        <taxon>Basidiomycota</taxon>
        <taxon>Agaricomycotina</taxon>
        <taxon>Agaricomycetes</taxon>
        <taxon>Agaricomycetidae</taxon>
        <taxon>Agaricales</taxon>
        <taxon>Marasmiineae</taxon>
        <taxon>Mycenaceae</taxon>
        <taxon>Mycena</taxon>
    </lineage>
</organism>
<feature type="region of interest" description="Disordered" evidence="1">
    <location>
        <begin position="1"/>
        <end position="24"/>
    </location>
</feature>
<evidence type="ECO:0000313" key="3">
    <source>
        <dbReference type="Proteomes" id="UP001219525"/>
    </source>
</evidence>
<gene>
    <name evidence="2" type="ORF">GGX14DRAFT_565695</name>
</gene>
<dbReference type="Proteomes" id="UP001219525">
    <property type="component" value="Unassembled WGS sequence"/>
</dbReference>
<proteinExistence type="predicted"/>
<accession>A0AAD6YFG4</accession>
<comment type="caution">
    <text evidence="2">The sequence shown here is derived from an EMBL/GenBank/DDBJ whole genome shotgun (WGS) entry which is preliminary data.</text>
</comment>
<protein>
    <submittedName>
        <fullName evidence="2">Uncharacterized protein</fullName>
    </submittedName>
</protein>
<reference evidence="2" key="1">
    <citation type="submission" date="2023-03" db="EMBL/GenBank/DDBJ databases">
        <title>Massive genome expansion in bonnet fungi (Mycena s.s.) driven by repeated elements and novel gene families across ecological guilds.</title>
        <authorList>
            <consortium name="Lawrence Berkeley National Laboratory"/>
            <person name="Harder C.B."/>
            <person name="Miyauchi S."/>
            <person name="Viragh M."/>
            <person name="Kuo A."/>
            <person name="Thoen E."/>
            <person name="Andreopoulos B."/>
            <person name="Lu D."/>
            <person name="Skrede I."/>
            <person name="Drula E."/>
            <person name="Henrissat B."/>
            <person name="Morin E."/>
            <person name="Kohler A."/>
            <person name="Barry K."/>
            <person name="LaButti K."/>
            <person name="Morin E."/>
            <person name="Salamov A."/>
            <person name="Lipzen A."/>
            <person name="Mereny Z."/>
            <person name="Hegedus B."/>
            <person name="Baldrian P."/>
            <person name="Stursova M."/>
            <person name="Weitz H."/>
            <person name="Taylor A."/>
            <person name="Grigoriev I.V."/>
            <person name="Nagy L.G."/>
            <person name="Martin F."/>
            <person name="Kauserud H."/>
        </authorList>
    </citation>
    <scope>NUCLEOTIDE SEQUENCE</scope>
    <source>
        <strain evidence="2">9144</strain>
    </source>
</reference>
<name>A0AAD6YFG4_9AGAR</name>
<evidence type="ECO:0000313" key="2">
    <source>
        <dbReference type="EMBL" id="KAJ7210485.1"/>
    </source>
</evidence>
<dbReference type="EMBL" id="JARJCW010000028">
    <property type="protein sequence ID" value="KAJ7210485.1"/>
    <property type="molecule type" value="Genomic_DNA"/>
</dbReference>
<evidence type="ECO:0000256" key="1">
    <source>
        <dbReference type="SAM" id="MobiDB-lite"/>
    </source>
</evidence>